<dbReference type="SUPFAM" id="SSF103481">
    <property type="entry name" value="Multidrug resistance efflux transporter EmrE"/>
    <property type="match status" value="2"/>
</dbReference>
<dbReference type="OrthoDB" id="369870at2"/>
<dbReference type="InterPro" id="IPR004626">
    <property type="entry name" value="RarD"/>
</dbReference>
<feature type="transmembrane region" description="Helical" evidence="8">
    <location>
        <begin position="43"/>
        <end position="60"/>
    </location>
</feature>
<dbReference type="EMBL" id="CP016020">
    <property type="protein sequence ID" value="APH04737.1"/>
    <property type="molecule type" value="Genomic_DNA"/>
</dbReference>
<feature type="transmembrane region" description="Helical" evidence="8">
    <location>
        <begin position="135"/>
        <end position="152"/>
    </location>
</feature>
<evidence type="ECO:0000256" key="6">
    <source>
        <dbReference type="ARBA" id="ARBA00022989"/>
    </source>
</evidence>
<gene>
    <name evidence="10" type="ORF">A9C19_08250</name>
</gene>
<protein>
    <submittedName>
        <fullName evidence="10">Transporter</fullName>
    </submittedName>
</protein>
<keyword evidence="7 8" id="KW-0472">Membrane</keyword>
<evidence type="ECO:0000256" key="5">
    <source>
        <dbReference type="ARBA" id="ARBA00022692"/>
    </source>
</evidence>
<feature type="transmembrane region" description="Helical" evidence="8">
    <location>
        <begin position="187"/>
        <end position="207"/>
    </location>
</feature>
<keyword evidence="6 8" id="KW-1133">Transmembrane helix</keyword>
<evidence type="ECO:0000256" key="7">
    <source>
        <dbReference type="ARBA" id="ARBA00023136"/>
    </source>
</evidence>
<comment type="similarity">
    <text evidence="2">Belongs to the EamA transporter family.</text>
</comment>
<feature type="transmembrane region" description="Helical" evidence="8">
    <location>
        <begin position="80"/>
        <end position="100"/>
    </location>
</feature>
<evidence type="ECO:0000256" key="3">
    <source>
        <dbReference type="ARBA" id="ARBA00022448"/>
    </source>
</evidence>
<evidence type="ECO:0000256" key="4">
    <source>
        <dbReference type="ARBA" id="ARBA00022475"/>
    </source>
</evidence>
<evidence type="ECO:0000313" key="10">
    <source>
        <dbReference type="EMBL" id="APH04737.1"/>
    </source>
</evidence>
<evidence type="ECO:0000256" key="8">
    <source>
        <dbReference type="SAM" id="Phobius"/>
    </source>
</evidence>
<dbReference type="AlphaFoldDB" id="A0A1L3MQX0"/>
<feature type="transmembrane region" description="Helical" evidence="8">
    <location>
        <begin position="12"/>
        <end position="31"/>
    </location>
</feature>
<evidence type="ECO:0000256" key="1">
    <source>
        <dbReference type="ARBA" id="ARBA00004651"/>
    </source>
</evidence>
<evidence type="ECO:0000256" key="2">
    <source>
        <dbReference type="ARBA" id="ARBA00007362"/>
    </source>
</evidence>
<dbReference type="RefSeq" id="WP_072579529.1">
    <property type="nucleotide sequence ID" value="NZ_CP016020.1"/>
</dbReference>
<keyword evidence="4" id="KW-1003">Cell membrane</keyword>
<dbReference type="STRING" id="1547283.A9C19_08250"/>
<name>A0A1L3MQX0_9BACI</name>
<dbReference type="NCBIfam" id="TIGR00688">
    <property type="entry name" value="rarD"/>
    <property type="match status" value="1"/>
</dbReference>
<feature type="transmembrane region" description="Helical" evidence="8">
    <location>
        <begin position="158"/>
        <end position="175"/>
    </location>
</feature>
<sequence>MLNNKENSTYKKGILYTASSYFLWGILPLYWKLIGNVASEEILAHRIFWSFIFMIVILTTTREILNIRVVTTELLKKPKLLLMLIISSVLISINWFVYIWAVNHNQMIEASLGYYINPLISVLLGLVFFKEKINLLQKISFIIAALGVIYMTTRYGEIPLIAITLAVSFGLYGLTKKITKLSSAMGLTLETLMVTPIAIFYLVYLGQTGNMEFMNFNLETNLLLIGAGAATAIPLLLFATGAQKIPLYMVGILQYIAPTITLMIGIVIYSEPFTTTEVVTFSCIWSALFLFTMSHSKLYKKIELKHTKRKSIEF</sequence>
<dbReference type="Proteomes" id="UP000181936">
    <property type="component" value="Chromosome"/>
</dbReference>
<dbReference type="KEGG" id="bwh:A9C19_08250"/>
<evidence type="ECO:0000259" key="9">
    <source>
        <dbReference type="Pfam" id="PF00892"/>
    </source>
</evidence>
<dbReference type="InterPro" id="IPR037185">
    <property type="entry name" value="EmrE-like"/>
</dbReference>
<feature type="transmembrane region" description="Helical" evidence="8">
    <location>
        <begin position="222"/>
        <end position="240"/>
    </location>
</feature>
<evidence type="ECO:0000313" key="11">
    <source>
        <dbReference type="Proteomes" id="UP000181936"/>
    </source>
</evidence>
<keyword evidence="11" id="KW-1185">Reference proteome</keyword>
<feature type="domain" description="EamA" evidence="9">
    <location>
        <begin position="12"/>
        <end position="152"/>
    </location>
</feature>
<reference evidence="10 11" key="1">
    <citation type="journal article" date="2016" name="Sci. Rep.">
        <title>Complete genome sequence and transcriptomic analysis of a novel marine strain Bacillus weihaiensis reveals the mechanism of brown algae degradation.</title>
        <authorList>
            <person name="Zhu Y."/>
            <person name="Chen P."/>
            <person name="Bao Y."/>
            <person name="Men Y."/>
            <person name="Zeng Y."/>
            <person name="Yang J."/>
            <person name="Sun J."/>
            <person name="Sun Y."/>
        </authorList>
    </citation>
    <scope>NUCLEOTIDE SEQUENCE [LARGE SCALE GENOMIC DNA]</scope>
    <source>
        <strain evidence="10 11">Alg07</strain>
    </source>
</reference>
<feature type="transmembrane region" description="Helical" evidence="8">
    <location>
        <begin position="247"/>
        <end position="269"/>
    </location>
</feature>
<dbReference type="PANTHER" id="PTHR22911">
    <property type="entry name" value="ACYL-MALONYL CONDENSING ENZYME-RELATED"/>
    <property type="match status" value="1"/>
</dbReference>
<feature type="transmembrane region" description="Helical" evidence="8">
    <location>
        <begin position="275"/>
        <end position="293"/>
    </location>
</feature>
<keyword evidence="3" id="KW-0813">Transport</keyword>
<organism evidence="10 11">
    <name type="scientific">Bacillus weihaiensis</name>
    <dbReference type="NCBI Taxonomy" id="1547283"/>
    <lineage>
        <taxon>Bacteria</taxon>
        <taxon>Bacillati</taxon>
        <taxon>Bacillota</taxon>
        <taxon>Bacilli</taxon>
        <taxon>Bacillales</taxon>
        <taxon>Bacillaceae</taxon>
        <taxon>Bacillus</taxon>
    </lineage>
</organism>
<dbReference type="GO" id="GO:0005886">
    <property type="term" value="C:plasma membrane"/>
    <property type="evidence" value="ECO:0007669"/>
    <property type="project" value="UniProtKB-SubCell"/>
</dbReference>
<comment type="subcellular location">
    <subcellularLocation>
        <location evidence="1">Cell membrane</location>
        <topology evidence="1">Multi-pass membrane protein</topology>
    </subcellularLocation>
</comment>
<dbReference type="InterPro" id="IPR000620">
    <property type="entry name" value="EamA_dom"/>
</dbReference>
<feature type="transmembrane region" description="Helical" evidence="8">
    <location>
        <begin position="112"/>
        <end position="128"/>
    </location>
</feature>
<proteinExistence type="inferred from homology"/>
<keyword evidence="5 8" id="KW-0812">Transmembrane</keyword>
<accession>A0A1L3MQX0</accession>
<dbReference type="Pfam" id="PF00892">
    <property type="entry name" value="EamA"/>
    <property type="match status" value="1"/>
</dbReference>
<dbReference type="PANTHER" id="PTHR22911:SF137">
    <property type="entry name" value="SOLUTE CARRIER FAMILY 35 MEMBER G2-RELATED"/>
    <property type="match status" value="1"/>
</dbReference>